<dbReference type="NCBIfam" id="NF008091">
    <property type="entry name" value="PRK10833.1"/>
    <property type="match status" value="1"/>
</dbReference>
<feature type="region of interest" description="Disordered" evidence="1">
    <location>
        <begin position="601"/>
        <end position="621"/>
    </location>
</feature>
<dbReference type="GO" id="GO:0005886">
    <property type="term" value="C:plasma membrane"/>
    <property type="evidence" value="ECO:0007669"/>
    <property type="project" value="TreeGrafter"/>
</dbReference>
<dbReference type="InterPro" id="IPR007844">
    <property type="entry name" value="AsmA"/>
</dbReference>
<reference evidence="3 4" key="1">
    <citation type="journal article" date="2012" name="J. Bacteriol.">
        <title>Complete genome sequence of the B12-producing Shimwellia blattae strain DSM 4481, isolated from a cockroach.</title>
        <authorList>
            <person name="Brzuszkiewicz E."/>
            <person name="Waschkowitz T."/>
            <person name="Wiezer A."/>
            <person name="Daniel R."/>
        </authorList>
    </citation>
    <scope>NUCLEOTIDE SEQUENCE [LARGE SCALE GENOMIC DNA]</scope>
    <source>
        <strain evidence="4">ATCC 29907 / DSM 4481 / JCM 1650 / NBRC 105725 / CDC 9005-74</strain>
    </source>
</reference>
<dbReference type="Pfam" id="PF05170">
    <property type="entry name" value="AsmA"/>
    <property type="match status" value="2"/>
</dbReference>
<dbReference type="eggNOG" id="COG2982">
    <property type="taxonomic scope" value="Bacteria"/>
</dbReference>
<proteinExistence type="predicted"/>
<dbReference type="PATRIC" id="fig|630626.3.peg.1391"/>
<dbReference type="GO" id="GO:0090313">
    <property type="term" value="P:regulation of protein targeting to membrane"/>
    <property type="evidence" value="ECO:0007669"/>
    <property type="project" value="TreeGrafter"/>
</dbReference>
<keyword evidence="4" id="KW-1185">Reference proteome</keyword>
<feature type="domain" description="AsmA" evidence="2">
    <location>
        <begin position="198"/>
        <end position="513"/>
    </location>
</feature>
<dbReference type="OrthoDB" id="9766390at2"/>
<protein>
    <submittedName>
        <fullName evidence="3">Putative outer membrane assembly protein</fullName>
    </submittedName>
</protein>
<dbReference type="InterPro" id="IPR052894">
    <property type="entry name" value="AsmA-related"/>
</dbReference>
<evidence type="ECO:0000259" key="2">
    <source>
        <dbReference type="Pfam" id="PF05170"/>
    </source>
</evidence>
<feature type="domain" description="AsmA" evidence="2">
    <location>
        <begin position="7"/>
        <end position="169"/>
    </location>
</feature>
<accession>K6VXV1</accession>
<evidence type="ECO:0000313" key="3">
    <source>
        <dbReference type="EMBL" id="AFJ46546.1"/>
    </source>
</evidence>
<name>I2B7P2_SHIBC</name>
<accession>I2B7P2</accession>
<organism evidence="3 4">
    <name type="scientific">Shimwellia blattae (strain ATCC 29907 / DSM 4481 / JCM 1650 / NBRC 105725 / CDC 9005-74)</name>
    <name type="common">Escherichia blattae</name>
    <dbReference type="NCBI Taxonomy" id="630626"/>
    <lineage>
        <taxon>Bacteria</taxon>
        <taxon>Pseudomonadati</taxon>
        <taxon>Pseudomonadota</taxon>
        <taxon>Gammaproteobacteria</taxon>
        <taxon>Enterobacterales</taxon>
        <taxon>Enterobacteriaceae</taxon>
        <taxon>Shimwellia</taxon>
    </lineage>
</organism>
<dbReference type="PANTHER" id="PTHR30441">
    <property type="entry name" value="DUF748 DOMAIN-CONTAINING PROTEIN"/>
    <property type="match status" value="1"/>
</dbReference>
<evidence type="ECO:0000313" key="4">
    <source>
        <dbReference type="Proteomes" id="UP000001955"/>
    </source>
</evidence>
<dbReference type="AlphaFoldDB" id="I2B7P2"/>
<gene>
    <name evidence="3" type="primary">asmA</name>
    <name evidence="3" type="ordered locus">EBL_c14440</name>
</gene>
<dbReference type="STRING" id="630626.EBL_c14440"/>
<evidence type="ECO:0000256" key="1">
    <source>
        <dbReference type="SAM" id="MobiDB-lite"/>
    </source>
</evidence>
<dbReference type="Proteomes" id="UP000001955">
    <property type="component" value="Chromosome"/>
</dbReference>
<dbReference type="RefSeq" id="WP_002439953.1">
    <property type="nucleotide sequence ID" value="NC_017910.1"/>
</dbReference>
<dbReference type="KEGG" id="ebt:EBL_c14440"/>
<sequence length="621" mass="68605">MRRFITTLMILLVVLVAGLSALVLLVNPNDFRAYMVREVEQRSGYQLTLDGGLRWHVWPKLSILSGRMQLTAPGASHPLVSAEHMRLDVALWPLLSHKLAVEQVMLKRAVIELTPETEARRPQGAPKQPGNDRDDIPLDLGRGWSFDIGKLSVTDSLLVFQHSDDEQITVRDINLHMEQNENHQGRLSFSSRINRDQRDLTLAFDADLDASSYPHILRAGFNNLSYQFQGADLPTQGIRGQGKMQLTWLEADKQLSVTDFGLTANDSTLNGNFSVNLADIPQWQVALSSPRLNLDNLLVTHDAAPARSDTGIVPATDSTPGVLPRPVISGGLDNSTVSALKGFSGNLALNAQAVIWRGLSFNEVAFAAHNEQGLATVTRLEGHSGEGRLSLPATLDARGPQQQVSVSPQVDNLEIGPILTAFHYPLALSGQVSLKGHFTGNSFDALDFRQHWQGSAQVSMHNSRMQGMNFQQMVQQAVTRNRSDIKALKNYDDATTLSIFSAQANLDEGVLTLGNMAGKSKVLSLTGNGTLDLNQQLCDSQFSIMVTGGWEGDSKLVERLKQTAIPLRVYGPWQRLSYNLQIDQPLRRQLQDEAKQRLKEWAERNKGSKHSDDVKQLLDKL</sequence>
<dbReference type="EMBL" id="CP001560">
    <property type="protein sequence ID" value="AFJ46546.1"/>
    <property type="molecule type" value="Genomic_DNA"/>
</dbReference>
<dbReference type="PANTHER" id="PTHR30441:SF4">
    <property type="entry name" value="PROTEIN ASMA"/>
    <property type="match status" value="1"/>
</dbReference>
<dbReference type="HOGENOM" id="CLU_012870_3_1_6"/>
<feature type="region of interest" description="Disordered" evidence="1">
    <location>
        <begin position="117"/>
        <end position="136"/>
    </location>
</feature>